<dbReference type="PANTHER" id="PTHR34220:SF7">
    <property type="entry name" value="SENSOR HISTIDINE KINASE YPDA"/>
    <property type="match status" value="1"/>
</dbReference>
<evidence type="ECO:0000256" key="1">
    <source>
        <dbReference type="SAM" id="Phobius"/>
    </source>
</evidence>
<evidence type="ECO:0000256" key="2">
    <source>
        <dbReference type="SAM" id="SignalP"/>
    </source>
</evidence>
<evidence type="ECO:0000259" key="3">
    <source>
        <dbReference type="Pfam" id="PF02518"/>
    </source>
</evidence>
<dbReference type="InterPro" id="IPR003594">
    <property type="entry name" value="HATPase_dom"/>
</dbReference>
<reference evidence="6" key="1">
    <citation type="submission" date="2016-10" db="EMBL/GenBank/DDBJ databases">
        <authorList>
            <person name="Varghese N."/>
            <person name="Submissions S."/>
        </authorList>
    </citation>
    <scope>NUCLEOTIDE SEQUENCE [LARGE SCALE GENOMIC DNA]</scope>
    <source>
        <strain evidence="6">DSM 22361</strain>
    </source>
</reference>
<dbReference type="EMBL" id="FNUT01000007">
    <property type="protein sequence ID" value="SEG40583.1"/>
    <property type="molecule type" value="Genomic_DNA"/>
</dbReference>
<keyword evidence="2" id="KW-0732">Signal</keyword>
<evidence type="ECO:0000259" key="4">
    <source>
        <dbReference type="Pfam" id="PF06580"/>
    </source>
</evidence>
<feature type="transmembrane region" description="Helical" evidence="1">
    <location>
        <begin position="350"/>
        <end position="368"/>
    </location>
</feature>
<dbReference type="InterPro" id="IPR010559">
    <property type="entry name" value="Sig_transdc_His_kin_internal"/>
</dbReference>
<feature type="domain" description="Histidine kinase/HSP90-like ATPase" evidence="3">
    <location>
        <begin position="487"/>
        <end position="549"/>
    </location>
</feature>
<dbReference type="GO" id="GO:0000155">
    <property type="term" value="F:phosphorelay sensor kinase activity"/>
    <property type="evidence" value="ECO:0007669"/>
    <property type="project" value="InterPro"/>
</dbReference>
<evidence type="ECO:0000313" key="5">
    <source>
        <dbReference type="EMBL" id="SEG40583.1"/>
    </source>
</evidence>
<proteinExistence type="predicted"/>
<accession>A0A1H5ZVM7</accession>
<dbReference type="AlphaFoldDB" id="A0A1H5ZVM7"/>
<evidence type="ECO:0000313" key="6">
    <source>
        <dbReference type="Proteomes" id="UP000236731"/>
    </source>
</evidence>
<name>A0A1H5ZVM7_9SPHI</name>
<keyword evidence="1" id="KW-0812">Transmembrane</keyword>
<dbReference type="PANTHER" id="PTHR34220">
    <property type="entry name" value="SENSOR HISTIDINE KINASE YPDA"/>
    <property type="match status" value="1"/>
</dbReference>
<dbReference type="Gene3D" id="3.30.565.10">
    <property type="entry name" value="Histidine kinase-like ATPase, C-terminal domain"/>
    <property type="match status" value="1"/>
</dbReference>
<keyword evidence="5" id="KW-0418">Kinase</keyword>
<keyword evidence="1" id="KW-1133">Transmembrane helix</keyword>
<feature type="chain" id="PRO_5009292018" evidence="2">
    <location>
        <begin position="20"/>
        <end position="583"/>
    </location>
</feature>
<dbReference type="GO" id="GO:0016020">
    <property type="term" value="C:membrane"/>
    <property type="evidence" value="ECO:0007669"/>
    <property type="project" value="InterPro"/>
</dbReference>
<dbReference type="OrthoDB" id="9809670at2"/>
<feature type="domain" description="Signal transduction histidine kinase internal region" evidence="4">
    <location>
        <begin position="389"/>
        <end position="465"/>
    </location>
</feature>
<protein>
    <submittedName>
        <fullName evidence="5">Histidine kinase-, DNA gyrase B-, and HSP90-like ATPase</fullName>
    </submittedName>
</protein>
<feature type="signal peptide" evidence="2">
    <location>
        <begin position="1"/>
        <end position="19"/>
    </location>
</feature>
<keyword evidence="1" id="KW-0472">Membrane</keyword>
<dbReference type="SUPFAM" id="SSF55874">
    <property type="entry name" value="ATPase domain of HSP90 chaperone/DNA topoisomerase II/histidine kinase"/>
    <property type="match status" value="1"/>
</dbReference>
<dbReference type="Proteomes" id="UP000236731">
    <property type="component" value="Unassembled WGS sequence"/>
</dbReference>
<organism evidence="5 6">
    <name type="scientific">Sphingobacterium lactis</name>
    <dbReference type="NCBI Taxonomy" id="797291"/>
    <lineage>
        <taxon>Bacteria</taxon>
        <taxon>Pseudomonadati</taxon>
        <taxon>Bacteroidota</taxon>
        <taxon>Sphingobacteriia</taxon>
        <taxon>Sphingobacteriales</taxon>
        <taxon>Sphingobacteriaceae</taxon>
        <taxon>Sphingobacterium</taxon>
    </lineage>
</organism>
<sequence length="583" mass="67801">MKIKLLTSILTIISFQVIAQDITGKDYFFGNNFHFHGYRTDLRMMQHGSTIFQTSDTMVWRIFETFNNTNKFNQRSKNITPKSPILLGIKLSPMLKNFFTAEVPNYSKTYYSYLIPDSSEATVIAMGINENNISHYHYRLVLNDSIEIKKWSPIPGLQMKYGAKAPYGNIGTFKYPGKKLLVEVAHKDSIGIRDGYIIDWSKKINPRIEQIIVRGSSQYGYYGLNLDSLKNLNQANSSNRNINLFEWTFEKDSVNEFDLYFEQHETRPYSIYLIRKTENKKDTISLEWWKIDNHFTISNRFLRDVGQYTLIVQETGQFGVFPKDEVTQFGFNIIEPKIDQKPKGYTFKQILPFILALLVLIALGFVFYRWKVRRKLIKSERDRELLKIQMQGIRSQLNPHFMFNSINSIQNLIQKGDIKSAKNYLVTFSSMTREVLEDSEKELHSLSSELKLINDYLIMEQLRFGFKYKINSSIAIHPDNLDIPVMLLQPFVENAVKHAVSNLMEKGYIEVNVSSSENDVMLEVLDNGKGMDTNQQSSGFGIKLSRKRIEILNRLYSQNQIELTLMDNHPGCKIQIILKDWLS</sequence>
<keyword evidence="5" id="KW-0808">Transferase</keyword>
<dbReference type="Pfam" id="PF06580">
    <property type="entry name" value="His_kinase"/>
    <property type="match status" value="1"/>
</dbReference>
<dbReference type="RefSeq" id="WP_160003750.1">
    <property type="nucleotide sequence ID" value="NZ_CP049246.1"/>
</dbReference>
<dbReference type="InterPro" id="IPR050640">
    <property type="entry name" value="Bact_2-comp_sensor_kinase"/>
</dbReference>
<dbReference type="Pfam" id="PF02518">
    <property type="entry name" value="HATPase_c"/>
    <property type="match status" value="1"/>
</dbReference>
<gene>
    <name evidence="5" type="ORF">SAMN05421877_107216</name>
</gene>
<keyword evidence="6" id="KW-1185">Reference proteome</keyword>
<dbReference type="InterPro" id="IPR036890">
    <property type="entry name" value="HATPase_C_sf"/>
</dbReference>